<dbReference type="InterPro" id="IPR045170">
    <property type="entry name" value="MTOX"/>
</dbReference>
<dbReference type="Gene3D" id="3.30.9.10">
    <property type="entry name" value="D-Amino Acid Oxidase, subunit A, domain 2"/>
    <property type="match status" value="1"/>
</dbReference>
<name>A0A9P8PAK2_9ASCO</name>
<sequence length="421" mass="46853">MEKPILVIGAGTFGLSTALELSRSGYRNITCFDKYPVPSPIAAGNDSNKIINYGGIYNPSETQPPSKQIKVDAFKLWASDPVYKPHYHPVGFIYAGCSYDVISPRISPGAEYLESTEKIKRYLPVLTGPLTNWQGVKLNDMDGWLHARNALISAFEECQKLGVKFKFGTEGEITSLLQQDGRVEGVVSKSGKTYLGDTIILCAGPNVVSLFDFESQLQAKGFTLAHIKVTTEEAKKFKGLPVIMNAERGFFFEPDENDELKICNEFPGYINLNSEGESIPLFVNAIPTESADAIREFLRETMPEFSERPFVKTRTCWCTDSPDRQLILSHHPDFGNLILASGDSGLSFMLMPAIGKYVTNLVKGEPGIKEWKWRPETSLNRDDKQNRHGGDGVVKDLKDIKQWVSIENSLPHAIDFANAKM</sequence>
<dbReference type="Proteomes" id="UP000769157">
    <property type="component" value="Unassembled WGS sequence"/>
</dbReference>
<dbReference type="GO" id="GO:0008115">
    <property type="term" value="F:sarcosine oxidase activity"/>
    <property type="evidence" value="ECO:0007669"/>
    <property type="project" value="TreeGrafter"/>
</dbReference>
<comment type="similarity">
    <text evidence="2">Belongs to the MSOX/MTOX family.</text>
</comment>
<comment type="caution">
    <text evidence="7">The sequence shown here is derived from an EMBL/GenBank/DDBJ whole genome shotgun (WGS) entry which is preliminary data.</text>
</comment>
<gene>
    <name evidence="7" type="ORF">OGAPHI_001698</name>
</gene>
<dbReference type="GO" id="GO:0050660">
    <property type="term" value="F:flavin adenine dinucleotide binding"/>
    <property type="evidence" value="ECO:0007669"/>
    <property type="project" value="InterPro"/>
</dbReference>
<organism evidence="7 8">
    <name type="scientific">Ogataea philodendri</name>
    <dbReference type="NCBI Taxonomy" id="1378263"/>
    <lineage>
        <taxon>Eukaryota</taxon>
        <taxon>Fungi</taxon>
        <taxon>Dikarya</taxon>
        <taxon>Ascomycota</taxon>
        <taxon>Saccharomycotina</taxon>
        <taxon>Pichiomycetes</taxon>
        <taxon>Pichiales</taxon>
        <taxon>Pichiaceae</taxon>
        <taxon>Ogataea</taxon>
    </lineage>
</organism>
<keyword evidence="8" id="KW-1185">Reference proteome</keyword>
<evidence type="ECO:0000256" key="3">
    <source>
        <dbReference type="ARBA" id="ARBA00022630"/>
    </source>
</evidence>
<comment type="cofactor">
    <cofactor evidence="1">
        <name>FAD</name>
        <dbReference type="ChEBI" id="CHEBI:57692"/>
    </cofactor>
</comment>
<evidence type="ECO:0000256" key="2">
    <source>
        <dbReference type="ARBA" id="ARBA00010989"/>
    </source>
</evidence>
<evidence type="ECO:0000256" key="5">
    <source>
        <dbReference type="ARBA" id="ARBA00023002"/>
    </source>
</evidence>
<evidence type="ECO:0000256" key="4">
    <source>
        <dbReference type="ARBA" id="ARBA00022827"/>
    </source>
</evidence>
<accession>A0A9P8PAK2</accession>
<keyword evidence="5" id="KW-0560">Oxidoreductase</keyword>
<dbReference type="GeneID" id="70233665"/>
<dbReference type="GO" id="GO:0051698">
    <property type="term" value="F:saccharopine oxidase activity"/>
    <property type="evidence" value="ECO:0007669"/>
    <property type="project" value="TreeGrafter"/>
</dbReference>
<reference evidence="7" key="1">
    <citation type="journal article" date="2021" name="Open Biol.">
        <title>Shared evolutionary footprints suggest mitochondrial oxidative damage underlies multiple complex I losses in fungi.</title>
        <authorList>
            <person name="Schikora-Tamarit M.A."/>
            <person name="Marcet-Houben M."/>
            <person name="Nosek J."/>
            <person name="Gabaldon T."/>
        </authorList>
    </citation>
    <scope>NUCLEOTIDE SEQUENCE</scope>
    <source>
        <strain evidence="7">CBS6075</strain>
    </source>
</reference>
<evidence type="ECO:0000259" key="6">
    <source>
        <dbReference type="Pfam" id="PF01266"/>
    </source>
</evidence>
<evidence type="ECO:0000313" key="7">
    <source>
        <dbReference type="EMBL" id="KAH3667944.1"/>
    </source>
</evidence>
<dbReference type="InterPro" id="IPR036188">
    <property type="entry name" value="FAD/NAD-bd_sf"/>
</dbReference>
<reference evidence="7" key="2">
    <citation type="submission" date="2021-01" db="EMBL/GenBank/DDBJ databases">
        <authorList>
            <person name="Schikora-Tamarit M.A."/>
        </authorList>
    </citation>
    <scope>NUCLEOTIDE SEQUENCE</scope>
    <source>
        <strain evidence="7">CBS6075</strain>
    </source>
</reference>
<dbReference type="Gene3D" id="3.50.50.60">
    <property type="entry name" value="FAD/NAD(P)-binding domain"/>
    <property type="match status" value="1"/>
</dbReference>
<dbReference type="OrthoDB" id="2219495at2759"/>
<dbReference type="PANTHER" id="PTHR10961:SF24">
    <property type="entry name" value="HYPOTHETICAL FRUCTOSYL AMINE:OXYGEN OXIDOREDUCTASE (EUROFUNG)"/>
    <property type="match status" value="1"/>
</dbReference>
<evidence type="ECO:0000313" key="8">
    <source>
        <dbReference type="Proteomes" id="UP000769157"/>
    </source>
</evidence>
<dbReference type="AlphaFoldDB" id="A0A9P8PAK2"/>
<dbReference type="EMBL" id="JAEUBE010000158">
    <property type="protein sequence ID" value="KAH3667944.1"/>
    <property type="molecule type" value="Genomic_DNA"/>
</dbReference>
<keyword evidence="4" id="KW-0274">FAD</keyword>
<evidence type="ECO:0000256" key="1">
    <source>
        <dbReference type="ARBA" id="ARBA00001974"/>
    </source>
</evidence>
<feature type="domain" description="FAD dependent oxidoreductase" evidence="6">
    <location>
        <begin position="5"/>
        <end position="361"/>
    </location>
</feature>
<dbReference type="Pfam" id="PF01266">
    <property type="entry name" value="DAO"/>
    <property type="match status" value="1"/>
</dbReference>
<dbReference type="InterPro" id="IPR006076">
    <property type="entry name" value="FAD-dep_OxRdtase"/>
</dbReference>
<dbReference type="SUPFAM" id="SSF51905">
    <property type="entry name" value="FAD/NAD(P)-binding domain"/>
    <property type="match status" value="1"/>
</dbReference>
<protein>
    <recommendedName>
        <fullName evidence="6">FAD dependent oxidoreductase domain-containing protein</fullName>
    </recommendedName>
</protein>
<proteinExistence type="inferred from homology"/>
<dbReference type="PANTHER" id="PTHR10961">
    <property type="entry name" value="PEROXISOMAL SARCOSINE OXIDASE"/>
    <property type="match status" value="1"/>
</dbReference>
<dbReference type="RefSeq" id="XP_046062358.1">
    <property type="nucleotide sequence ID" value="XM_046202488.1"/>
</dbReference>
<keyword evidence="3" id="KW-0285">Flavoprotein</keyword>